<protein>
    <submittedName>
        <fullName evidence="1">Uncharacterized protein</fullName>
    </submittedName>
</protein>
<gene>
    <name evidence="1" type="ORF">EVA_12898</name>
</gene>
<organism evidence="1">
    <name type="scientific">gut metagenome</name>
    <dbReference type="NCBI Taxonomy" id="749906"/>
    <lineage>
        <taxon>unclassified sequences</taxon>
        <taxon>metagenomes</taxon>
        <taxon>organismal metagenomes</taxon>
    </lineage>
</organism>
<comment type="caution">
    <text evidence="1">The sequence shown here is derived from an EMBL/GenBank/DDBJ whole genome shotgun (WGS) entry which is preliminary data.</text>
</comment>
<dbReference type="EMBL" id="AMCI01004014">
    <property type="protein sequence ID" value="EJW98994.1"/>
    <property type="molecule type" value="Genomic_DNA"/>
</dbReference>
<accession>J9GHQ5</accession>
<proteinExistence type="predicted"/>
<reference evidence="1" key="1">
    <citation type="journal article" date="2012" name="PLoS ONE">
        <title>Gene sets for utilization of primary and secondary nutrition supplies in the distal gut of endangered iberian lynx.</title>
        <authorList>
            <person name="Alcaide M."/>
            <person name="Messina E."/>
            <person name="Richter M."/>
            <person name="Bargiela R."/>
            <person name="Peplies J."/>
            <person name="Huws S.A."/>
            <person name="Newbold C.J."/>
            <person name="Golyshin P.N."/>
            <person name="Simon M.A."/>
            <person name="Lopez G."/>
            <person name="Yakimov M.M."/>
            <person name="Ferrer M."/>
        </authorList>
    </citation>
    <scope>NUCLEOTIDE SEQUENCE</scope>
</reference>
<dbReference type="AlphaFoldDB" id="J9GHQ5"/>
<name>J9GHQ5_9ZZZZ</name>
<sequence>MLLKLPKLLQKKSIIKERPAEIHYIALVKKSCLSLTIVSANS</sequence>
<evidence type="ECO:0000313" key="1">
    <source>
        <dbReference type="EMBL" id="EJW98994.1"/>
    </source>
</evidence>